<protein>
    <submittedName>
        <fullName evidence="9">Cytochrome C</fullName>
    </submittedName>
</protein>
<dbReference type="GO" id="GO:0046872">
    <property type="term" value="F:metal ion binding"/>
    <property type="evidence" value="ECO:0007669"/>
    <property type="project" value="UniProtKB-KW"/>
</dbReference>
<dbReference type="GO" id="GO:0009055">
    <property type="term" value="F:electron transfer activity"/>
    <property type="evidence" value="ECO:0007669"/>
    <property type="project" value="InterPro"/>
</dbReference>
<dbReference type="InterPro" id="IPR036909">
    <property type="entry name" value="Cyt_c-like_dom_sf"/>
</dbReference>
<dbReference type="PANTHER" id="PTHR37823:SF1">
    <property type="entry name" value="CYTOCHROME C-553-LIKE"/>
    <property type="match status" value="1"/>
</dbReference>
<keyword evidence="7" id="KW-0732">Signal</keyword>
<dbReference type="PANTHER" id="PTHR37823">
    <property type="entry name" value="CYTOCHROME C-553-LIKE"/>
    <property type="match status" value="1"/>
</dbReference>
<dbReference type="InterPro" id="IPR051811">
    <property type="entry name" value="Cytochrome_c550/c551-like"/>
</dbReference>
<keyword evidence="10" id="KW-1185">Reference proteome</keyword>
<feature type="domain" description="Cytochrome c" evidence="8">
    <location>
        <begin position="52"/>
        <end position="138"/>
    </location>
</feature>
<dbReference type="EMBL" id="AQQR01000003">
    <property type="protein sequence ID" value="OWU74849.1"/>
    <property type="molecule type" value="Genomic_DNA"/>
</dbReference>
<comment type="caution">
    <text evidence="9">The sequence shown here is derived from an EMBL/GenBank/DDBJ whole genome shotgun (WGS) entry which is preliminary data.</text>
</comment>
<feature type="signal peptide" evidence="7">
    <location>
        <begin position="1"/>
        <end position="20"/>
    </location>
</feature>
<dbReference type="Pfam" id="PF00034">
    <property type="entry name" value="Cytochrom_C"/>
    <property type="match status" value="1"/>
</dbReference>
<evidence type="ECO:0000256" key="7">
    <source>
        <dbReference type="SAM" id="SignalP"/>
    </source>
</evidence>
<keyword evidence="5 6" id="KW-0408">Iron</keyword>
<evidence type="ECO:0000256" key="3">
    <source>
        <dbReference type="ARBA" id="ARBA00022723"/>
    </source>
</evidence>
<dbReference type="SUPFAM" id="SSF46626">
    <property type="entry name" value="Cytochrome c"/>
    <property type="match status" value="1"/>
</dbReference>
<dbReference type="OrthoDB" id="7854060at2"/>
<accession>A0A225NL37</accession>
<evidence type="ECO:0000256" key="2">
    <source>
        <dbReference type="ARBA" id="ARBA00022617"/>
    </source>
</evidence>
<gene>
    <name evidence="9" type="ORF">ATO3_09685</name>
</gene>
<dbReference type="RefSeq" id="WP_088649650.1">
    <property type="nucleotide sequence ID" value="NZ_AQQR01000003.1"/>
</dbReference>
<keyword evidence="3 6" id="KW-0479">Metal-binding</keyword>
<dbReference type="PROSITE" id="PS51007">
    <property type="entry name" value="CYTC"/>
    <property type="match status" value="1"/>
</dbReference>
<name>A0A225NL37_9RHOB</name>
<evidence type="ECO:0000256" key="4">
    <source>
        <dbReference type="ARBA" id="ARBA00022982"/>
    </source>
</evidence>
<reference evidence="9 10" key="1">
    <citation type="submission" date="2013-04" db="EMBL/GenBank/DDBJ databases">
        <title>Oceanicola sp. 22II1-22F33 Genome Sequencing.</title>
        <authorList>
            <person name="Lai Q."/>
            <person name="Li G."/>
            <person name="Shao Z."/>
        </authorList>
    </citation>
    <scope>NUCLEOTIDE SEQUENCE [LARGE SCALE GENOMIC DNA]</scope>
    <source>
        <strain evidence="9 10">22II1-22F33</strain>
    </source>
</reference>
<keyword evidence="1" id="KW-0813">Transport</keyword>
<dbReference type="AlphaFoldDB" id="A0A225NL37"/>
<evidence type="ECO:0000313" key="9">
    <source>
        <dbReference type="EMBL" id="OWU74849.1"/>
    </source>
</evidence>
<dbReference type="GO" id="GO:0020037">
    <property type="term" value="F:heme binding"/>
    <property type="evidence" value="ECO:0007669"/>
    <property type="project" value="InterPro"/>
</dbReference>
<keyword evidence="4" id="KW-0249">Electron transport</keyword>
<keyword evidence="2 6" id="KW-0349">Heme</keyword>
<dbReference type="InterPro" id="IPR009056">
    <property type="entry name" value="Cyt_c-like_dom"/>
</dbReference>
<dbReference type="Proteomes" id="UP000215377">
    <property type="component" value="Unassembled WGS sequence"/>
</dbReference>
<evidence type="ECO:0000313" key="10">
    <source>
        <dbReference type="Proteomes" id="UP000215377"/>
    </source>
</evidence>
<organism evidence="9 10">
    <name type="scientific">Marinibacterium profundimaris</name>
    <dbReference type="NCBI Taxonomy" id="1679460"/>
    <lineage>
        <taxon>Bacteria</taxon>
        <taxon>Pseudomonadati</taxon>
        <taxon>Pseudomonadota</taxon>
        <taxon>Alphaproteobacteria</taxon>
        <taxon>Rhodobacterales</taxon>
        <taxon>Paracoccaceae</taxon>
        <taxon>Marinibacterium</taxon>
    </lineage>
</organism>
<evidence type="ECO:0000256" key="6">
    <source>
        <dbReference type="PROSITE-ProRule" id="PRU00433"/>
    </source>
</evidence>
<sequence length="144" mass="15004">MNKMTLIAGGAVIAALGAYAVTRPSDDTTAVATAPEPGAAMVAVTLPETLSPEAVMGQRAFEAVCADCHGENAAGRMGVAPPLIHKIYEPSHHADEAFQRAAANGVLAHHWSFGDMPAQPQVTRADMASIIAYVREVQRANGID</sequence>
<dbReference type="Gene3D" id="1.10.760.10">
    <property type="entry name" value="Cytochrome c-like domain"/>
    <property type="match status" value="1"/>
</dbReference>
<feature type="chain" id="PRO_5012940220" evidence="7">
    <location>
        <begin position="21"/>
        <end position="144"/>
    </location>
</feature>
<evidence type="ECO:0000259" key="8">
    <source>
        <dbReference type="PROSITE" id="PS51007"/>
    </source>
</evidence>
<evidence type="ECO:0000256" key="1">
    <source>
        <dbReference type="ARBA" id="ARBA00022448"/>
    </source>
</evidence>
<proteinExistence type="predicted"/>
<evidence type="ECO:0000256" key="5">
    <source>
        <dbReference type="ARBA" id="ARBA00023004"/>
    </source>
</evidence>